<evidence type="ECO:0000256" key="1">
    <source>
        <dbReference type="SAM" id="MobiDB-lite"/>
    </source>
</evidence>
<evidence type="ECO:0000259" key="2">
    <source>
        <dbReference type="Pfam" id="PF04601"/>
    </source>
</evidence>
<sequence length="194" mass="22138">MEFFKRAEVFRLKAGHQDKYLVVNQDEQTVAQSSSTADSTKGYWSIETVEGKSNVIRLRSCNTWKYLAAIDKSFLLGMTGKKVVQRLRLDKTVEWEPIKEGPYVKFRAHSGTFLRANRGPPPWRNSVTHDLHDHWTGKEDMVLWIVDIVKMVDHSSPESTKDSISDDEESRDSESFGKLKSMLAALEGEKGEES</sequence>
<dbReference type="InterPro" id="IPR007679">
    <property type="entry name" value="DUF569"/>
</dbReference>
<dbReference type="PANTHER" id="PTHR31205">
    <property type="entry name" value="ACTIN CROSS-LINKING PROTEIN (DUF569)"/>
    <property type="match status" value="1"/>
</dbReference>
<dbReference type="Gene3D" id="2.80.10.50">
    <property type="match status" value="1"/>
</dbReference>
<proteinExistence type="predicted"/>
<protein>
    <recommendedName>
        <fullName evidence="2">DUF569 domain-containing protein</fullName>
    </recommendedName>
</protein>
<dbReference type="PANTHER" id="PTHR31205:SF69">
    <property type="entry name" value="ACTIN CROSS-LINKING PROTEIN (DUF569)"/>
    <property type="match status" value="1"/>
</dbReference>
<keyword evidence="4" id="KW-1185">Reference proteome</keyword>
<dbReference type="SUPFAM" id="SSF50405">
    <property type="entry name" value="Actin-crosslinking proteins"/>
    <property type="match status" value="1"/>
</dbReference>
<dbReference type="Pfam" id="PF04601">
    <property type="entry name" value="DUF569"/>
    <property type="match status" value="1"/>
</dbReference>
<comment type="caution">
    <text evidence="3">The sequence shown here is derived from an EMBL/GenBank/DDBJ whole genome shotgun (WGS) entry which is preliminary data.</text>
</comment>
<gene>
    <name evidence="3" type="ORF">RND81_08G103200</name>
</gene>
<dbReference type="InterPro" id="IPR008999">
    <property type="entry name" value="Actin-crosslinking"/>
</dbReference>
<accession>A0AAW1J5V4</accession>
<dbReference type="EMBL" id="JBDFQZ010000008">
    <property type="protein sequence ID" value="KAK9698422.1"/>
    <property type="molecule type" value="Genomic_DNA"/>
</dbReference>
<dbReference type="CDD" id="cd23340">
    <property type="entry name" value="beta-trefoil_FSCN_ACP-like"/>
    <property type="match status" value="1"/>
</dbReference>
<name>A0AAW1J5V4_SAPOF</name>
<dbReference type="Proteomes" id="UP001443914">
    <property type="component" value="Unassembled WGS sequence"/>
</dbReference>
<feature type="region of interest" description="Disordered" evidence="1">
    <location>
        <begin position="155"/>
        <end position="194"/>
    </location>
</feature>
<organism evidence="3 4">
    <name type="scientific">Saponaria officinalis</name>
    <name type="common">Common soapwort</name>
    <name type="synonym">Lychnis saponaria</name>
    <dbReference type="NCBI Taxonomy" id="3572"/>
    <lineage>
        <taxon>Eukaryota</taxon>
        <taxon>Viridiplantae</taxon>
        <taxon>Streptophyta</taxon>
        <taxon>Embryophyta</taxon>
        <taxon>Tracheophyta</taxon>
        <taxon>Spermatophyta</taxon>
        <taxon>Magnoliopsida</taxon>
        <taxon>eudicotyledons</taxon>
        <taxon>Gunneridae</taxon>
        <taxon>Pentapetalae</taxon>
        <taxon>Caryophyllales</taxon>
        <taxon>Caryophyllaceae</taxon>
        <taxon>Caryophylleae</taxon>
        <taxon>Saponaria</taxon>
    </lineage>
</organism>
<feature type="compositionally biased region" description="Basic and acidic residues" evidence="1">
    <location>
        <begin position="155"/>
        <end position="164"/>
    </location>
</feature>
<reference evidence="3" key="1">
    <citation type="submission" date="2024-03" db="EMBL/GenBank/DDBJ databases">
        <title>WGS assembly of Saponaria officinalis var. Norfolk2.</title>
        <authorList>
            <person name="Jenkins J."/>
            <person name="Shu S."/>
            <person name="Grimwood J."/>
            <person name="Barry K."/>
            <person name="Goodstein D."/>
            <person name="Schmutz J."/>
            <person name="Leebens-Mack J."/>
            <person name="Osbourn A."/>
        </authorList>
    </citation>
    <scope>NUCLEOTIDE SEQUENCE [LARGE SCALE GENOMIC DNA]</scope>
    <source>
        <strain evidence="3">JIC</strain>
    </source>
</reference>
<evidence type="ECO:0000313" key="4">
    <source>
        <dbReference type="Proteomes" id="UP001443914"/>
    </source>
</evidence>
<feature type="domain" description="DUF569" evidence="2">
    <location>
        <begin position="1"/>
        <end position="144"/>
    </location>
</feature>
<dbReference type="AlphaFoldDB" id="A0AAW1J5V4"/>
<evidence type="ECO:0000313" key="3">
    <source>
        <dbReference type="EMBL" id="KAK9698422.1"/>
    </source>
</evidence>